<evidence type="ECO:0000313" key="3">
    <source>
        <dbReference type="Proteomes" id="UP000007148"/>
    </source>
</evidence>
<dbReference type="AlphaFoldDB" id="G4TZ78"/>
<dbReference type="EMBL" id="CAFZ01000874">
    <property type="protein sequence ID" value="CCA76621.1"/>
    <property type="molecule type" value="Genomic_DNA"/>
</dbReference>
<dbReference type="HOGENOM" id="CLU_1960425_0_0_1"/>
<organism evidence="2 3">
    <name type="scientific">Serendipita indica (strain DSM 11827)</name>
    <name type="common">Root endophyte fungus</name>
    <name type="synonym">Piriformospora indica</name>
    <dbReference type="NCBI Taxonomy" id="1109443"/>
    <lineage>
        <taxon>Eukaryota</taxon>
        <taxon>Fungi</taxon>
        <taxon>Dikarya</taxon>
        <taxon>Basidiomycota</taxon>
        <taxon>Agaricomycotina</taxon>
        <taxon>Agaricomycetes</taxon>
        <taxon>Sebacinales</taxon>
        <taxon>Serendipitaceae</taxon>
        <taxon>Serendipita</taxon>
    </lineage>
</organism>
<sequence length="128" mass="14390">MSVAASDDDQLETLMDDYVRATQLQQSLKKRITALMKQKEAEAERRADEARIVLLEAEDEKFRLNRKNQILKEKMMQLETGDKCEKAPTTPVPIGLAQTPCSPHSAIIPTCQDHSSNIFLSILPLPVL</sequence>
<keyword evidence="3" id="KW-1185">Reference proteome</keyword>
<feature type="coiled-coil region" evidence="1">
    <location>
        <begin position="38"/>
        <end position="74"/>
    </location>
</feature>
<proteinExistence type="predicted"/>
<evidence type="ECO:0000313" key="2">
    <source>
        <dbReference type="EMBL" id="CCA76621.1"/>
    </source>
</evidence>
<evidence type="ECO:0000256" key="1">
    <source>
        <dbReference type="SAM" id="Coils"/>
    </source>
</evidence>
<dbReference type="Proteomes" id="UP000007148">
    <property type="component" value="Unassembled WGS sequence"/>
</dbReference>
<keyword evidence="1" id="KW-0175">Coiled coil</keyword>
<accession>G4TZ78</accession>
<name>G4TZ78_SERID</name>
<reference evidence="2 3" key="1">
    <citation type="journal article" date="2011" name="PLoS Pathog.">
        <title>Endophytic Life Strategies Decoded by Genome and Transcriptome Analyses of the Mutualistic Root Symbiont Piriformospora indica.</title>
        <authorList>
            <person name="Zuccaro A."/>
            <person name="Lahrmann U."/>
            <person name="Guldener U."/>
            <person name="Langen G."/>
            <person name="Pfiffi S."/>
            <person name="Biedenkopf D."/>
            <person name="Wong P."/>
            <person name="Samans B."/>
            <person name="Grimm C."/>
            <person name="Basiewicz M."/>
            <person name="Murat C."/>
            <person name="Martin F."/>
            <person name="Kogel K.H."/>
        </authorList>
    </citation>
    <scope>NUCLEOTIDE SEQUENCE [LARGE SCALE GENOMIC DNA]</scope>
    <source>
        <strain evidence="2 3">DSM 11827</strain>
    </source>
</reference>
<comment type="caution">
    <text evidence="2">The sequence shown here is derived from an EMBL/GenBank/DDBJ whole genome shotgun (WGS) entry which is preliminary data.</text>
</comment>
<protein>
    <submittedName>
        <fullName evidence="2">Uncharacterized protein</fullName>
    </submittedName>
</protein>
<feature type="non-terminal residue" evidence="2">
    <location>
        <position position="128"/>
    </location>
</feature>
<dbReference type="OrthoDB" id="3275103at2759"/>
<gene>
    <name evidence="2" type="ORF">PIIN_10612</name>
</gene>
<dbReference type="InParanoid" id="G4TZ78"/>